<dbReference type="SUPFAM" id="SSF52343">
    <property type="entry name" value="Ferredoxin reductase-like, C-terminal NADP-linked domain"/>
    <property type="match status" value="1"/>
</dbReference>
<dbReference type="InterPro" id="IPR001433">
    <property type="entry name" value="OxRdtase_FAD/NAD-bd"/>
</dbReference>
<name>A0A1F7JBF2_9BACT</name>
<comment type="caution">
    <text evidence="2">The sequence shown here is derived from an EMBL/GenBank/DDBJ whole genome shotgun (WGS) entry which is preliminary data.</text>
</comment>
<dbReference type="Pfam" id="PF00175">
    <property type="entry name" value="NAD_binding_1"/>
    <property type="match status" value="1"/>
</dbReference>
<evidence type="ECO:0000313" key="2">
    <source>
        <dbReference type="EMBL" id="OGK52933.1"/>
    </source>
</evidence>
<evidence type="ECO:0000313" key="3">
    <source>
        <dbReference type="Proteomes" id="UP000178486"/>
    </source>
</evidence>
<accession>A0A1F7JBF2</accession>
<dbReference type="InterPro" id="IPR039261">
    <property type="entry name" value="FNR_nucleotide-bd"/>
</dbReference>
<dbReference type="PROSITE" id="PS51384">
    <property type="entry name" value="FAD_FR"/>
    <property type="match status" value="1"/>
</dbReference>
<dbReference type="InterPro" id="IPR017938">
    <property type="entry name" value="Riboflavin_synthase-like_b-brl"/>
</dbReference>
<dbReference type="PANTHER" id="PTHR47354">
    <property type="entry name" value="NADH OXIDOREDUCTASE HCR"/>
    <property type="match status" value="1"/>
</dbReference>
<dbReference type="Pfam" id="PF00970">
    <property type="entry name" value="FAD_binding_6"/>
    <property type="match status" value="1"/>
</dbReference>
<proteinExistence type="predicted"/>
<dbReference type="InterPro" id="IPR050415">
    <property type="entry name" value="MRET"/>
</dbReference>
<dbReference type="InterPro" id="IPR008333">
    <property type="entry name" value="Cbr1-like_FAD-bd_dom"/>
</dbReference>
<gene>
    <name evidence="2" type="ORF">A3B56_02685</name>
</gene>
<dbReference type="Gene3D" id="3.40.50.80">
    <property type="entry name" value="Nucleotide-binding domain of ferredoxin-NADP reductase (FNR) module"/>
    <property type="match status" value="1"/>
</dbReference>
<feature type="domain" description="FAD-binding FR-type" evidence="1">
    <location>
        <begin position="7"/>
        <end position="106"/>
    </location>
</feature>
<dbReference type="PANTHER" id="PTHR47354:SF5">
    <property type="entry name" value="PROTEIN RFBI"/>
    <property type="match status" value="1"/>
</dbReference>
<dbReference type="AlphaFoldDB" id="A0A1F7JBF2"/>
<evidence type="ECO:0000259" key="1">
    <source>
        <dbReference type="PROSITE" id="PS51384"/>
    </source>
</evidence>
<protein>
    <recommendedName>
        <fullName evidence="1">FAD-binding FR-type domain-containing protein</fullName>
    </recommendedName>
</protein>
<organism evidence="2 3">
    <name type="scientific">Candidatus Roizmanbacteria bacterium RIFCSPLOWO2_01_FULL_45_11</name>
    <dbReference type="NCBI Taxonomy" id="1802070"/>
    <lineage>
        <taxon>Bacteria</taxon>
        <taxon>Candidatus Roizmaniibacteriota</taxon>
    </lineage>
</organism>
<dbReference type="Gene3D" id="2.40.30.10">
    <property type="entry name" value="Translation factors"/>
    <property type="match status" value="1"/>
</dbReference>
<dbReference type="GO" id="GO:0016491">
    <property type="term" value="F:oxidoreductase activity"/>
    <property type="evidence" value="ECO:0007669"/>
    <property type="project" value="InterPro"/>
</dbReference>
<dbReference type="EMBL" id="MGAU01000072">
    <property type="protein sequence ID" value="OGK52933.1"/>
    <property type="molecule type" value="Genomic_DNA"/>
</dbReference>
<sequence>MEMTTKPRNFTSRVVLKEHFTARVFLITLKLLQPKTITFTPGQFINVDIGNGLRRQYSIASSSHKRDEVDLLIDIAPGGPGSIYFSNLEHDDTVSFTAPMGKFGFASQTGTIVFIAAGTGIAPFKSMIDFTAEEQARRKDYDKRNVYVYLCFRHEKDIFLEDYFEHLSEEQPNVHATIVLSQPGPTWTGRSGHVQENMDDRLFSDTSAHFYVCGGTPMVRGVVNYLRTNSVPEGHIHFEPF</sequence>
<dbReference type="InterPro" id="IPR017927">
    <property type="entry name" value="FAD-bd_FR_type"/>
</dbReference>
<dbReference type="Proteomes" id="UP000178486">
    <property type="component" value="Unassembled WGS sequence"/>
</dbReference>
<reference evidence="2 3" key="1">
    <citation type="journal article" date="2016" name="Nat. Commun.">
        <title>Thousands of microbial genomes shed light on interconnected biogeochemical processes in an aquifer system.</title>
        <authorList>
            <person name="Anantharaman K."/>
            <person name="Brown C.T."/>
            <person name="Hug L.A."/>
            <person name="Sharon I."/>
            <person name="Castelle C.J."/>
            <person name="Probst A.J."/>
            <person name="Thomas B.C."/>
            <person name="Singh A."/>
            <person name="Wilkins M.J."/>
            <person name="Karaoz U."/>
            <person name="Brodie E.L."/>
            <person name="Williams K.H."/>
            <person name="Hubbard S.S."/>
            <person name="Banfield J.F."/>
        </authorList>
    </citation>
    <scope>NUCLEOTIDE SEQUENCE [LARGE SCALE GENOMIC DNA]</scope>
</reference>
<dbReference type="PRINTS" id="PR00410">
    <property type="entry name" value="PHEHYDRXLASE"/>
</dbReference>
<dbReference type="SUPFAM" id="SSF63380">
    <property type="entry name" value="Riboflavin synthase domain-like"/>
    <property type="match status" value="1"/>
</dbReference>